<comment type="caution">
    <text evidence="2">The sequence shown here is derived from an EMBL/GenBank/DDBJ whole genome shotgun (WGS) entry which is preliminary data.</text>
</comment>
<dbReference type="RefSeq" id="WP_109678296.1">
    <property type="nucleotide sequence ID" value="NZ_QGDT01000025.1"/>
</dbReference>
<name>A0A316A6Y4_9BACT</name>
<dbReference type="OrthoDB" id="680637at2"/>
<dbReference type="PANTHER" id="PTHR36443">
    <property type="entry name" value="BSR5223 PROTEIN"/>
    <property type="match status" value="1"/>
</dbReference>
<feature type="transmembrane region" description="Helical" evidence="1">
    <location>
        <begin position="6"/>
        <end position="26"/>
    </location>
</feature>
<keyword evidence="3" id="KW-1185">Reference proteome</keyword>
<keyword evidence="1" id="KW-1133">Transmembrane helix</keyword>
<keyword evidence="1" id="KW-0812">Transmembrane</keyword>
<organism evidence="2 3">
    <name type="scientific">Dyadobacter jejuensis</name>
    <dbReference type="NCBI Taxonomy" id="1082580"/>
    <lineage>
        <taxon>Bacteria</taxon>
        <taxon>Pseudomonadati</taxon>
        <taxon>Bacteroidota</taxon>
        <taxon>Cytophagia</taxon>
        <taxon>Cytophagales</taxon>
        <taxon>Spirosomataceae</taxon>
        <taxon>Dyadobacter</taxon>
    </lineage>
</organism>
<dbReference type="EMBL" id="QGDT01000025">
    <property type="protein sequence ID" value="PWJ53232.1"/>
    <property type="molecule type" value="Genomic_DNA"/>
</dbReference>
<keyword evidence="1" id="KW-0472">Membrane</keyword>
<reference evidence="2 3" key="1">
    <citation type="submission" date="2018-03" db="EMBL/GenBank/DDBJ databases">
        <title>Genomic Encyclopedia of Archaeal and Bacterial Type Strains, Phase II (KMG-II): from individual species to whole genera.</title>
        <authorList>
            <person name="Goeker M."/>
        </authorList>
    </citation>
    <scope>NUCLEOTIDE SEQUENCE [LARGE SCALE GENOMIC DNA]</scope>
    <source>
        <strain evidence="2 3">DSM 100346</strain>
    </source>
</reference>
<dbReference type="AlphaFoldDB" id="A0A316A6Y4"/>
<evidence type="ECO:0000256" key="1">
    <source>
        <dbReference type="SAM" id="Phobius"/>
    </source>
</evidence>
<evidence type="ECO:0008006" key="4">
    <source>
        <dbReference type="Google" id="ProtNLM"/>
    </source>
</evidence>
<sequence>MTPTTAKYLILAGLLMVVVGVVFYFFGNSLTWLGRLPGDIRIEKKGFRLYIPLATMLLISALINLILWLIRKLF</sequence>
<evidence type="ECO:0000313" key="3">
    <source>
        <dbReference type="Proteomes" id="UP000245880"/>
    </source>
</evidence>
<dbReference type="Pfam" id="PF11146">
    <property type="entry name" value="DUF2905"/>
    <property type="match status" value="1"/>
</dbReference>
<gene>
    <name evidence="2" type="ORF">CLV98_12515</name>
</gene>
<dbReference type="Proteomes" id="UP000245880">
    <property type="component" value="Unassembled WGS sequence"/>
</dbReference>
<proteinExistence type="predicted"/>
<protein>
    <recommendedName>
        <fullName evidence="4">DUF2905 family protein</fullName>
    </recommendedName>
</protein>
<evidence type="ECO:0000313" key="2">
    <source>
        <dbReference type="EMBL" id="PWJ53232.1"/>
    </source>
</evidence>
<feature type="transmembrane region" description="Helical" evidence="1">
    <location>
        <begin position="47"/>
        <end position="70"/>
    </location>
</feature>
<dbReference type="PANTHER" id="PTHR36443:SF1">
    <property type="entry name" value="BSR5223 PROTEIN"/>
    <property type="match status" value="1"/>
</dbReference>
<dbReference type="InterPro" id="IPR021320">
    <property type="entry name" value="DUF2905"/>
</dbReference>
<accession>A0A316A6Y4</accession>